<gene>
    <name evidence="1" type="ORF">MSG28_000518</name>
</gene>
<organism evidence="1 2">
    <name type="scientific">Choristoneura fumiferana</name>
    <name type="common">Spruce budworm moth</name>
    <name type="synonym">Archips fumiferana</name>
    <dbReference type="NCBI Taxonomy" id="7141"/>
    <lineage>
        <taxon>Eukaryota</taxon>
        <taxon>Metazoa</taxon>
        <taxon>Ecdysozoa</taxon>
        <taxon>Arthropoda</taxon>
        <taxon>Hexapoda</taxon>
        <taxon>Insecta</taxon>
        <taxon>Pterygota</taxon>
        <taxon>Neoptera</taxon>
        <taxon>Endopterygota</taxon>
        <taxon>Lepidoptera</taxon>
        <taxon>Glossata</taxon>
        <taxon>Ditrysia</taxon>
        <taxon>Tortricoidea</taxon>
        <taxon>Tortricidae</taxon>
        <taxon>Tortricinae</taxon>
        <taxon>Choristoneura</taxon>
    </lineage>
</organism>
<comment type="caution">
    <text evidence="1">The sequence shown here is derived from an EMBL/GenBank/DDBJ whole genome shotgun (WGS) entry which is preliminary data.</text>
</comment>
<dbReference type="Proteomes" id="UP001064048">
    <property type="component" value="Chromosome Z"/>
</dbReference>
<protein>
    <submittedName>
        <fullName evidence="1">Uncharacterized protein</fullName>
    </submittedName>
</protein>
<accession>A0ACC0K1I2</accession>
<sequence length="255" mass="28704">MPYSKVYHYPSGNIMHAQLFRNQSGVHLIKAQFLHRDHCRLNVTSDLMQTAVDAFAIILDGGLEDIKALPRDYVLHSARTIAMMKIAREKLAAMWTVVLAGNKANTITIDVLEKYRPLFKHLNGKQIARLNLTDDRIVTYIGTHPELNRHQVGIVASKYMKLNPNWSQPKYLNIMNNLLCGVPMTYIRKISDHTFLQLAHQALGKAYSWSARDVSRLGLLITEVEGQELAAINPEAMSGLTAQCIRHVCGGAYEP</sequence>
<name>A0ACC0K1I2_CHOFU</name>
<keyword evidence="2" id="KW-1185">Reference proteome</keyword>
<evidence type="ECO:0000313" key="1">
    <source>
        <dbReference type="EMBL" id="KAI8430097.1"/>
    </source>
</evidence>
<evidence type="ECO:0000313" key="2">
    <source>
        <dbReference type="Proteomes" id="UP001064048"/>
    </source>
</evidence>
<dbReference type="EMBL" id="CM046131">
    <property type="protein sequence ID" value="KAI8430097.1"/>
    <property type="molecule type" value="Genomic_DNA"/>
</dbReference>
<proteinExistence type="predicted"/>
<reference evidence="1 2" key="1">
    <citation type="journal article" date="2022" name="Genome Biol. Evol.">
        <title>The Spruce Budworm Genome: Reconstructing the Evolutionary History of Antifreeze Proteins.</title>
        <authorList>
            <person name="Beliveau C."/>
            <person name="Gagne P."/>
            <person name="Picq S."/>
            <person name="Vernygora O."/>
            <person name="Keeling C.I."/>
            <person name="Pinkney K."/>
            <person name="Doucet D."/>
            <person name="Wen F."/>
            <person name="Johnston J.S."/>
            <person name="Maaroufi H."/>
            <person name="Boyle B."/>
            <person name="Laroche J."/>
            <person name="Dewar K."/>
            <person name="Juretic N."/>
            <person name="Blackburn G."/>
            <person name="Nisole A."/>
            <person name="Brunet B."/>
            <person name="Brandao M."/>
            <person name="Lumley L."/>
            <person name="Duan J."/>
            <person name="Quan G."/>
            <person name="Lucarotti C.J."/>
            <person name="Roe A.D."/>
            <person name="Sperling F.A.H."/>
            <person name="Levesque R.C."/>
            <person name="Cusson M."/>
        </authorList>
    </citation>
    <scope>NUCLEOTIDE SEQUENCE [LARGE SCALE GENOMIC DNA]</scope>
    <source>
        <strain evidence="1">Glfc:IPQL:Cfum</strain>
    </source>
</reference>